<evidence type="ECO:0000313" key="3">
    <source>
        <dbReference type="Proteomes" id="UP000807371"/>
    </source>
</evidence>
<dbReference type="Proteomes" id="UP000807371">
    <property type="component" value="Unassembled WGS sequence"/>
</dbReference>
<name>A0ABS0NKG2_9ACTN</name>
<organism evidence="2 3">
    <name type="scientific">Streptomyces pactum</name>
    <dbReference type="NCBI Taxonomy" id="68249"/>
    <lineage>
        <taxon>Bacteria</taxon>
        <taxon>Bacillati</taxon>
        <taxon>Actinomycetota</taxon>
        <taxon>Actinomycetes</taxon>
        <taxon>Kitasatosporales</taxon>
        <taxon>Streptomycetaceae</taxon>
        <taxon>Streptomyces</taxon>
    </lineage>
</organism>
<feature type="transmembrane region" description="Helical" evidence="1">
    <location>
        <begin position="45"/>
        <end position="64"/>
    </location>
</feature>
<gene>
    <name evidence="2" type="ORF">IHE55_13105</name>
</gene>
<keyword evidence="3" id="KW-1185">Reference proteome</keyword>
<protein>
    <submittedName>
        <fullName evidence="2">Uncharacterized protein</fullName>
    </submittedName>
</protein>
<comment type="caution">
    <text evidence="2">The sequence shown here is derived from an EMBL/GenBank/DDBJ whole genome shotgun (WGS) entry which is preliminary data.</text>
</comment>
<accession>A0ABS0NKG2</accession>
<reference evidence="2 3" key="1">
    <citation type="submission" date="2020-09" db="EMBL/GenBank/DDBJ databases">
        <title>Biosynthesis of the nuclear factor of activated T cells inhibitor NFAT-133 and its congeners in Streptomyces pactum.</title>
        <authorList>
            <person name="Zhou W."/>
            <person name="Posri P."/>
            <person name="Abugrain M.E."/>
            <person name="Weisberg A.J."/>
            <person name="Chang J.H."/>
            <person name="Mahmud T."/>
        </authorList>
    </citation>
    <scope>NUCLEOTIDE SEQUENCE [LARGE SCALE GENOMIC DNA]</scope>
    <source>
        <strain evidence="2 3">ATCC 27456</strain>
    </source>
</reference>
<proteinExistence type="predicted"/>
<evidence type="ECO:0000313" key="2">
    <source>
        <dbReference type="EMBL" id="MBH5335683.1"/>
    </source>
</evidence>
<keyword evidence="1" id="KW-1133">Transmembrane helix</keyword>
<keyword evidence="1" id="KW-0472">Membrane</keyword>
<dbReference type="EMBL" id="JACYXC010000001">
    <property type="protein sequence ID" value="MBH5335683.1"/>
    <property type="molecule type" value="Genomic_DNA"/>
</dbReference>
<keyword evidence="1" id="KW-0812">Transmembrane</keyword>
<dbReference type="RefSeq" id="WP_197989196.1">
    <property type="nucleotide sequence ID" value="NZ_JACYXC010000001.1"/>
</dbReference>
<evidence type="ECO:0000256" key="1">
    <source>
        <dbReference type="SAM" id="Phobius"/>
    </source>
</evidence>
<sequence>MTGPYPEGAERVAARVAGLLREEFAEYGVALPALRPEIRTGAPPVLVMAPIPLGTGFALLRVLADHRRLLAAERSRRGPGPERRT</sequence>